<dbReference type="AlphaFoldDB" id="A0A379FHK3"/>
<gene>
    <name evidence="1" type="ORF">NCTC11938_01423</name>
</gene>
<protein>
    <submittedName>
        <fullName evidence="1">Uncharacterized protein</fullName>
    </submittedName>
</protein>
<organism evidence="1 2">
    <name type="scientific">Proteus mirabilis</name>
    <dbReference type="NCBI Taxonomy" id="584"/>
    <lineage>
        <taxon>Bacteria</taxon>
        <taxon>Pseudomonadati</taxon>
        <taxon>Pseudomonadota</taxon>
        <taxon>Gammaproteobacteria</taxon>
        <taxon>Enterobacterales</taxon>
        <taxon>Morganellaceae</taxon>
        <taxon>Proteus</taxon>
    </lineage>
</organism>
<accession>A0A379FHK3</accession>
<name>A0A379FHK3_PROMI</name>
<evidence type="ECO:0000313" key="1">
    <source>
        <dbReference type="EMBL" id="SUC19711.1"/>
    </source>
</evidence>
<dbReference type="Proteomes" id="UP000254191">
    <property type="component" value="Unassembled WGS sequence"/>
</dbReference>
<evidence type="ECO:0000313" key="2">
    <source>
        <dbReference type="Proteomes" id="UP000254191"/>
    </source>
</evidence>
<reference evidence="1 2" key="1">
    <citation type="submission" date="2018-06" db="EMBL/GenBank/DDBJ databases">
        <authorList>
            <consortium name="Pathogen Informatics"/>
            <person name="Doyle S."/>
        </authorList>
    </citation>
    <scope>NUCLEOTIDE SEQUENCE [LARGE SCALE GENOMIC DNA]</scope>
    <source>
        <strain evidence="1 2">NCTC11938</strain>
    </source>
</reference>
<dbReference type="EMBL" id="UGTS01000004">
    <property type="protein sequence ID" value="SUC19711.1"/>
    <property type="molecule type" value="Genomic_DNA"/>
</dbReference>
<proteinExistence type="predicted"/>
<sequence>MNKLNKLTTEMLFFKSENKDVNYLEGGGIFIEDKNMSLLYKKVMELEIKLQELSHSISQNLSQKWIS</sequence>